<dbReference type="SUPFAM" id="SSF56112">
    <property type="entry name" value="Protein kinase-like (PK-like)"/>
    <property type="match status" value="1"/>
</dbReference>
<keyword evidence="7" id="KW-0723">Serine/threonine-protein kinase</keyword>
<dbReference type="SMART" id="SM00220">
    <property type="entry name" value="S_TKc"/>
    <property type="match status" value="1"/>
</dbReference>
<keyword evidence="1" id="KW-0808">Transferase</keyword>
<protein>
    <submittedName>
        <fullName evidence="7">Serine/threonine protein kinase</fullName>
    </submittedName>
</protein>
<organism evidence="7 8">
    <name type="scientific">Candidatus Spyradenecus faecavium</name>
    <dbReference type="NCBI Taxonomy" id="2840947"/>
    <lineage>
        <taxon>Bacteria</taxon>
        <taxon>Pseudomonadati</taxon>
        <taxon>Lentisphaerota</taxon>
        <taxon>Lentisphaeria</taxon>
        <taxon>Lentisphaerales</taxon>
        <taxon>Lentisphaeraceae</taxon>
        <taxon>Lentisphaeraceae incertae sedis</taxon>
        <taxon>Candidatus Spyradenecus</taxon>
    </lineage>
</organism>
<reference evidence="7" key="1">
    <citation type="submission" date="2020-10" db="EMBL/GenBank/DDBJ databases">
        <authorList>
            <person name="Gilroy R."/>
        </authorList>
    </citation>
    <scope>NUCLEOTIDE SEQUENCE</scope>
    <source>
        <strain evidence="7">35461</strain>
    </source>
</reference>
<evidence type="ECO:0000256" key="5">
    <source>
        <dbReference type="PROSITE-ProRule" id="PRU10141"/>
    </source>
</evidence>
<dbReference type="Pfam" id="PF00069">
    <property type="entry name" value="Pkinase"/>
    <property type="match status" value="1"/>
</dbReference>
<dbReference type="GO" id="GO:0004674">
    <property type="term" value="F:protein serine/threonine kinase activity"/>
    <property type="evidence" value="ECO:0007669"/>
    <property type="project" value="UniProtKB-KW"/>
</dbReference>
<dbReference type="Gene3D" id="1.10.510.10">
    <property type="entry name" value="Transferase(Phosphotransferase) domain 1"/>
    <property type="match status" value="1"/>
</dbReference>
<dbReference type="InterPro" id="IPR000719">
    <property type="entry name" value="Prot_kinase_dom"/>
</dbReference>
<dbReference type="InterPro" id="IPR008271">
    <property type="entry name" value="Ser/Thr_kinase_AS"/>
</dbReference>
<keyword evidence="2 5" id="KW-0547">Nucleotide-binding</keyword>
<dbReference type="PANTHER" id="PTHR43289">
    <property type="entry name" value="MITOGEN-ACTIVATED PROTEIN KINASE KINASE KINASE 20-RELATED"/>
    <property type="match status" value="1"/>
</dbReference>
<dbReference type="PANTHER" id="PTHR43289:SF6">
    <property type="entry name" value="SERINE_THREONINE-PROTEIN KINASE NEKL-3"/>
    <property type="match status" value="1"/>
</dbReference>
<dbReference type="PROSITE" id="PS00108">
    <property type="entry name" value="PROTEIN_KINASE_ST"/>
    <property type="match status" value="1"/>
</dbReference>
<dbReference type="GO" id="GO:0005524">
    <property type="term" value="F:ATP binding"/>
    <property type="evidence" value="ECO:0007669"/>
    <property type="project" value="UniProtKB-UniRule"/>
</dbReference>
<gene>
    <name evidence="7" type="ORF">IAC79_07660</name>
</gene>
<dbReference type="EMBL" id="DVOR01000239">
    <property type="protein sequence ID" value="HIV09972.1"/>
    <property type="molecule type" value="Genomic_DNA"/>
</dbReference>
<evidence type="ECO:0000259" key="6">
    <source>
        <dbReference type="PROSITE" id="PS50011"/>
    </source>
</evidence>
<feature type="domain" description="Protein kinase" evidence="6">
    <location>
        <begin position="11"/>
        <end position="284"/>
    </location>
</feature>
<evidence type="ECO:0000256" key="3">
    <source>
        <dbReference type="ARBA" id="ARBA00022777"/>
    </source>
</evidence>
<feature type="binding site" evidence="5">
    <location>
        <position position="40"/>
    </location>
    <ligand>
        <name>ATP</name>
        <dbReference type="ChEBI" id="CHEBI:30616"/>
    </ligand>
</feature>
<proteinExistence type="predicted"/>
<dbReference type="CDD" id="cd14014">
    <property type="entry name" value="STKc_PknB_like"/>
    <property type="match status" value="1"/>
</dbReference>
<dbReference type="PROSITE" id="PS00107">
    <property type="entry name" value="PROTEIN_KINASE_ATP"/>
    <property type="match status" value="1"/>
</dbReference>
<sequence>MSEDGVTLPNLSLEAELGRGGTAIVYRARQLSTGREVAVKVLDADFVRTSEDVDRFLNEAKAAARFRHRNIVRVYDVGQEQGVYYFVMELVEGYTFAHYLRRKGQVAVGDVLIILEAVCAALQYAWQKFRVVHCDIKPDNLMVDADGTVKVMDLGIARSLLTAARGSGADAAGEIMGTPAYISPDQVYDLPDLDCRADIYALGATAYHLLTGSALFPGKTDQQVVDAHIGANFARDPRALAPAVPRSLALMLNRMLAKDRALRYPNWETLSADIARLYAGEPLLATPLQPGESSVAFNAEW</sequence>
<dbReference type="InterPro" id="IPR011009">
    <property type="entry name" value="Kinase-like_dom_sf"/>
</dbReference>
<dbReference type="Proteomes" id="UP000886845">
    <property type="component" value="Unassembled WGS sequence"/>
</dbReference>
<keyword evidence="3 7" id="KW-0418">Kinase</keyword>
<evidence type="ECO:0000256" key="1">
    <source>
        <dbReference type="ARBA" id="ARBA00022679"/>
    </source>
</evidence>
<accession>A0A9D1T380</accession>
<reference evidence="7" key="2">
    <citation type="journal article" date="2021" name="PeerJ">
        <title>Extensive microbial diversity within the chicken gut microbiome revealed by metagenomics and culture.</title>
        <authorList>
            <person name="Gilroy R."/>
            <person name="Ravi A."/>
            <person name="Getino M."/>
            <person name="Pursley I."/>
            <person name="Horton D.L."/>
            <person name="Alikhan N.F."/>
            <person name="Baker D."/>
            <person name="Gharbi K."/>
            <person name="Hall N."/>
            <person name="Watson M."/>
            <person name="Adriaenssens E.M."/>
            <person name="Foster-Nyarko E."/>
            <person name="Jarju S."/>
            <person name="Secka A."/>
            <person name="Antonio M."/>
            <person name="Oren A."/>
            <person name="Chaudhuri R.R."/>
            <person name="La Ragione R."/>
            <person name="Hildebrand F."/>
            <person name="Pallen M.J."/>
        </authorList>
    </citation>
    <scope>NUCLEOTIDE SEQUENCE</scope>
    <source>
        <strain evidence="7">35461</strain>
    </source>
</reference>
<dbReference type="AlphaFoldDB" id="A0A9D1T380"/>
<dbReference type="Gene3D" id="3.30.200.20">
    <property type="entry name" value="Phosphorylase Kinase, domain 1"/>
    <property type="match status" value="1"/>
</dbReference>
<evidence type="ECO:0000313" key="7">
    <source>
        <dbReference type="EMBL" id="HIV09972.1"/>
    </source>
</evidence>
<dbReference type="PROSITE" id="PS50011">
    <property type="entry name" value="PROTEIN_KINASE_DOM"/>
    <property type="match status" value="1"/>
</dbReference>
<evidence type="ECO:0000256" key="4">
    <source>
        <dbReference type="ARBA" id="ARBA00022840"/>
    </source>
</evidence>
<keyword evidence="4 5" id="KW-0067">ATP-binding</keyword>
<evidence type="ECO:0000313" key="8">
    <source>
        <dbReference type="Proteomes" id="UP000886845"/>
    </source>
</evidence>
<evidence type="ECO:0000256" key="2">
    <source>
        <dbReference type="ARBA" id="ARBA00022741"/>
    </source>
</evidence>
<dbReference type="InterPro" id="IPR017441">
    <property type="entry name" value="Protein_kinase_ATP_BS"/>
</dbReference>
<comment type="caution">
    <text evidence="7">The sequence shown here is derived from an EMBL/GenBank/DDBJ whole genome shotgun (WGS) entry which is preliminary data.</text>
</comment>
<name>A0A9D1T380_9BACT</name>